<feature type="transmembrane region" description="Helical" evidence="7">
    <location>
        <begin position="75"/>
        <end position="98"/>
    </location>
</feature>
<dbReference type="SUPFAM" id="SSF103473">
    <property type="entry name" value="MFS general substrate transporter"/>
    <property type="match status" value="1"/>
</dbReference>
<feature type="transmembrane region" description="Helical" evidence="7">
    <location>
        <begin position="298"/>
        <end position="321"/>
    </location>
</feature>
<feature type="transmembrane region" description="Helical" evidence="7">
    <location>
        <begin position="260"/>
        <end position="278"/>
    </location>
</feature>
<keyword evidence="4 7" id="KW-0812">Transmembrane</keyword>
<evidence type="ECO:0000256" key="4">
    <source>
        <dbReference type="ARBA" id="ARBA00022692"/>
    </source>
</evidence>
<keyword evidence="2" id="KW-0813">Transport</keyword>
<dbReference type="PANTHER" id="PTHR42718:SF46">
    <property type="entry name" value="BLR6921 PROTEIN"/>
    <property type="match status" value="1"/>
</dbReference>
<protein>
    <submittedName>
        <fullName evidence="9">MFS transporter</fullName>
    </submittedName>
</protein>
<feature type="transmembrane region" description="Helical" evidence="7">
    <location>
        <begin position="428"/>
        <end position="450"/>
    </location>
</feature>
<dbReference type="InterPro" id="IPR020846">
    <property type="entry name" value="MFS_dom"/>
</dbReference>
<feature type="transmembrane region" description="Helical" evidence="7">
    <location>
        <begin position="160"/>
        <end position="181"/>
    </location>
</feature>
<feature type="transmembrane region" description="Helical" evidence="7">
    <location>
        <begin position="218"/>
        <end position="240"/>
    </location>
</feature>
<feature type="transmembrane region" description="Helical" evidence="7">
    <location>
        <begin position="356"/>
        <end position="376"/>
    </location>
</feature>
<dbReference type="InterPro" id="IPR036259">
    <property type="entry name" value="MFS_trans_sf"/>
</dbReference>
<evidence type="ECO:0000313" key="9">
    <source>
        <dbReference type="EMBL" id="GAA0962653.1"/>
    </source>
</evidence>
<dbReference type="Proteomes" id="UP001500665">
    <property type="component" value="Unassembled WGS sequence"/>
</dbReference>
<feature type="transmembrane region" description="Helical" evidence="7">
    <location>
        <begin position="104"/>
        <end position="120"/>
    </location>
</feature>
<organism evidence="9 10">
    <name type="scientific">Actinocorallia libanotica</name>
    <dbReference type="NCBI Taxonomy" id="46162"/>
    <lineage>
        <taxon>Bacteria</taxon>
        <taxon>Bacillati</taxon>
        <taxon>Actinomycetota</taxon>
        <taxon>Actinomycetes</taxon>
        <taxon>Streptosporangiales</taxon>
        <taxon>Thermomonosporaceae</taxon>
        <taxon>Actinocorallia</taxon>
    </lineage>
</organism>
<evidence type="ECO:0000256" key="7">
    <source>
        <dbReference type="SAM" id="Phobius"/>
    </source>
</evidence>
<keyword evidence="3" id="KW-1003">Cell membrane</keyword>
<sequence>MNRRAPSLVTAVLASCGIVVALMQTIILPLLPMLPGLTGSSLEDAGWTVTVTLLTGAICTPLLGRAGDMYGKRRFLMWSLAAVAAGSLLCAVSTWLPAMIAGRALQGMGLAVMPLGISILRDELPPERVPAAAGLISSTIGIGAAMGLPAAAFVMEYAGWQVMFWVSAAVGLLALALVRWIVPESPVRSPGRFDVTGSAGLTFFLLCLLLVISKGGTWGYTAPATLALAACGLVAAVAWVRHELRTPEPLVDLRSAVRPAALSAHLAALFVGFAFYVNTLSTAQLVREPASTGYGLELSIMATGLCLLPGGLCLALLSPVSARISVRWGPSRTIALASGLLAVGYVVRFFTSHELWTIILGATVVAMGAGLAYAALPVLIMRAVPIGETAAANGQNVLMRSIGQAASSAVAAAVLAHHTAGGRPTLEAYLLVFLIAAAVSLAALATALAVPRRAPEPAAAPA</sequence>
<dbReference type="InterPro" id="IPR011701">
    <property type="entry name" value="MFS"/>
</dbReference>
<feature type="transmembrane region" description="Helical" evidence="7">
    <location>
        <begin position="132"/>
        <end position="154"/>
    </location>
</feature>
<gene>
    <name evidence="9" type="ORF">GCM10009550_57010</name>
</gene>
<feature type="transmembrane region" description="Helical" evidence="7">
    <location>
        <begin position="333"/>
        <end position="350"/>
    </location>
</feature>
<keyword evidence="6 7" id="KW-0472">Membrane</keyword>
<reference evidence="10" key="1">
    <citation type="journal article" date="2019" name="Int. J. Syst. Evol. Microbiol.">
        <title>The Global Catalogue of Microorganisms (GCM) 10K type strain sequencing project: providing services to taxonomists for standard genome sequencing and annotation.</title>
        <authorList>
            <consortium name="The Broad Institute Genomics Platform"/>
            <consortium name="The Broad Institute Genome Sequencing Center for Infectious Disease"/>
            <person name="Wu L."/>
            <person name="Ma J."/>
        </authorList>
    </citation>
    <scope>NUCLEOTIDE SEQUENCE [LARGE SCALE GENOMIC DNA]</scope>
    <source>
        <strain evidence="10">JCM 10696</strain>
    </source>
</reference>
<dbReference type="PROSITE" id="PS51257">
    <property type="entry name" value="PROKAR_LIPOPROTEIN"/>
    <property type="match status" value="1"/>
</dbReference>
<dbReference type="EMBL" id="BAAAHH010000028">
    <property type="protein sequence ID" value="GAA0962653.1"/>
    <property type="molecule type" value="Genomic_DNA"/>
</dbReference>
<comment type="caution">
    <text evidence="9">The sequence shown here is derived from an EMBL/GenBank/DDBJ whole genome shotgun (WGS) entry which is preliminary data.</text>
</comment>
<feature type="transmembrane region" description="Helical" evidence="7">
    <location>
        <begin position="193"/>
        <end position="212"/>
    </location>
</feature>
<dbReference type="PANTHER" id="PTHR42718">
    <property type="entry name" value="MAJOR FACILITATOR SUPERFAMILY MULTIDRUG TRANSPORTER MFSC"/>
    <property type="match status" value="1"/>
</dbReference>
<evidence type="ECO:0000256" key="6">
    <source>
        <dbReference type="ARBA" id="ARBA00023136"/>
    </source>
</evidence>
<evidence type="ECO:0000313" key="10">
    <source>
        <dbReference type="Proteomes" id="UP001500665"/>
    </source>
</evidence>
<evidence type="ECO:0000256" key="3">
    <source>
        <dbReference type="ARBA" id="ARBA00022475"/>
    </source>
</evidence>
<evidence type="ECO:0000256" key="1">
    <source>
        <dbReference type="ARBA" id="ARBA00004651"/>
    </source>
</evidence>
<proteinExistence type="predicted"/>
<evidence type="ECO:0000256" key="5">
    <source>
        <dbReference type="ARBA" id="ARBA00022989"/>
    </source>
</evidence>
<evidence type="ECO:0000259" key="8">
    <source>
        <dbReference type="PROSITE" id="PS50850"/>
    </source>
</evidence>
<evidence type="ECO:0000256" key="2">
    <source>
        <dbReference type="ARBA" id="ARBA00022448"/>
    </source>
</evidence>
<keyword evidence="5 7" id="KW-1133">Transmembrane helix</keyword>
<comment type="subcellular location">
    <subcellularLocation>
        <location evidence="1">Cell membrane</location>
        <topology evidence="1">Multi-pass membrane protein</topology>
    </subcellularLocation>
</comment>
<feature type="domain" description="Major facilitator superfamily (MFS) profile" evidence="8">
    <location>
        <begin position="9"/>
        <end position="454"/>
    </location>
</feature>
<name>A0ABP4C9K7_9ACTN</name>
<feature type="transmembrane region" description="Helical" evidence="7">
    <location>
        <begin position="45"/>
        <end position="63"/>
    </location>
</feature>
<dbReference type="PROSITE" id="PS50850">
    <property type="entry name" value="MFS"/>
    <property type="match status" value="1"/>
</dbReference>
<accession>A0ABP4C9K7</accession>
<dbReference type="Gene3D" id="1.20.1250.20">
    <property type="entry name" value="MFS general substrate transporter like domains"/>
    <property type="match status" value="1"/>
</dbReference>
<dbReference type="Pfam" id="PF07690">
    <property type="entry name" value="MFS_1"/>
    <property type="match status" value="1"/>
</dbReference>
<keyword evidence="10" id="KW-1185">Reference proteome</keyword>
<dbReference type="RefSeq" id="WP_344244086.1">
    <property type="nucleotide sequence ID" value="NZ_BAAAHH010000028.1"/>
</dbReference>